<evidence type="ECO:0000256" key="6">
    <source>
        <dbReference type="ARBA" id="ARBA00023274"/>
    </source>
</evidence>
<evidence type="ECO:0000256" key="1">
    <source>
        <dbReference type="ARBA" id="ARBA00004604"/>
    </source>
</evidence>
<dbReference type="PANTHER" id="PTHR11831:SF1">
    <property type="entry name" value="U3 SMALL NUCLEOLAR RIBONUCLEOPROTEIN PROTEIN IMP3"/>
    <property type="match status" value="1"/>
</dbReference>
<evidence type="ECO:0000313" key="8">
    <source>
        <dbReference type="EMBL" id="CAD7620546.1"/>
    </source>
</evidence>
<feature type="domain" description="Small ribosomal subunit protein uS4 N-terminal" evidence="7">
    <location>
        <begin position="1"/>
        <end position="79"/>
    </location>
</feature>
<accession>A0A7R9KDA2</accession>
<evidence type="ECO:0000259" key="7">
    <source>
        <dbReference type="SMART" id="SM01390"/>
    </source>
</evidence>
<dbReference type="EMBL" id="CAJPIZ010000273">
    <property type="protein sequence ID" value="CAG2100976.1"/>
    <property type="molecule type" value="Genomic_DNA"/>
</dbReference>
<proteinExistence type="inferred from homology"/>
<dbReference type="GO" id="GO:0034457">
    <property type="term" value="C:Mpp10 complex"/>
    <property type="evidence" value="ECO:0007669"/>
    <property type="project" value="TreeGrafter"/>
</dbReference>
<dbReference type="GO" id="GO:0042274">
    <property type="term" value="P:ribosomal small subunit biogenesis"/>
    <property type="evidence" value="ECO:0007669"/>
    <property type="project" value="TreeGrafter"/>
</dbReference>
<keyword evidence="3" id="KW-0690">Ribosome biogenesis</keyword>
<comment type="subcellular location">
    <subcellularLocation>
        <location evidence="1">Nucleus</location>
        <location evidence="1">Nucleolus</location>
    </subcellularLocation>
</comment>
<keyword evidence="9" id="KW-1185">Reference proteome</keyword>
<dbReference type="InterPro" id="IPR036986">
    <property type="entry name" value="S4_RNA-bd_sf"/>
</dbReference>
<keyword evidence="5" id="KW-0539">Nucleus</keyword>
<keyword evidence="4" id="KW-0694">RNA-binding</keyword>
<sequence length="154" mass="18350">NLKYHEKKLLKKVNLDEWKKTNTTREQLVTSKYLLKTRDEYQKYNRIVGMIRKLSESIARLADNDGTKEFVVTVSSICQRRLPMVMVSKKMMPNFQNADQFVQQGHVKLGNRIVNDTSMLISRGMKEFVLWADHSKIRKKIEEFNHEYDDYNYI</sequence>
<keyword evidence="6" id="KW-0687">Ribonucleoprotein</keyword>
<dbReference type="InterPro" id="IPR022801">
    <property type="entry name" value="Ribosomal_uS4"/>
</dbReference>
<organism evidence="8">
    <name type="scientific">Medioppia subpectinata</name>
    <dbReference type="NCBI Taxonomy" id="1979941"/>
    <lineage>
        <taxon>Eukaryota</taxon>
        <taxon>Metazoa</taxon>
        <taxon>Ecdysozoa</taxon>
        <taxon>Arthropoda</taxon>
        <taxon>Chelicerata</taxon>
        <taxon>Arachnida</taxon>
        <taxon>Acari</taxon>
        <taxon>Acariformes</taxon>
        <taxon>Sarcoptiformes</taxon>
        <taxon>Oribatida</taxon>
        <taxon>Brachypylina</taxon>
        <taxon>Oppioidea</taxon>
        <taxon>Oppiidae</taxon>
        <taxon>Medioppia</taxon>
    </lineage>
</organism>
<dbReference type="Pfam" id="PF00163">
    <property type="entry name" value="Ribosomal_S4"/>
    <property type="match status" value="1"/>
</dbReference>
<dbReference type="PANTHER" id="PTHR11831">
    <property type="entry name" value="30S 40S RIBOSOMAL PROTEIN"/>
    <property type="match status" value="1"/>
</dbReference>
<gene>
    <name evidence="8" type="ORF">OSB1V03_LOCUS1031</name>
</gene>
<dbReference type="InterPro" id="IPR001912">
    <property type="entry name" value="Ribosomal_uS4_N"/>
</dbReference>
<feature type="non-terminal residue" evidence="8">
    <location>
        <position position="1"/>
    </location>
</feature>
<evidence type="ECO:0000256" key="2">
    <source>
        <dbReference type="ARBA" id="ARBA00007465"/>
    </source>
</evidence>
<name>A0A7R9KDA2_9ACAR</name>
<evidence type="ECO:0000256" key="3">
    <source>
        <dbReference type="ARBA" id="ARBA00022517"/>
    </source>
</evidence>
<evidence type="ECO:0000313" key="9">
    <source>
        <dbReference type="Proteomes" id="UP000759131"/>
    </source>
</evidence>
<dbReference type="InterPro" id="IPR002942">
    <property type="entry name" value="S4_RNA-bd"/>
</dbReference>
<protein>
    <recommendedName>
        <fullName evidence="7">Small ribosomal subunit protein uS4 N-terminal domain-containing protein</fullName>
    </recommendedName>
</protein>
<dbReference type="Gene3D" id="1.10.1050.10">
    <property type="entry name" value="Ribosomal Protein S4 Delta 41, Chain A, domain 1"/>
    <property type="match status" value="1"/>
</dbReference>
<dbReference type="OrthoDB" id="10248812at2759"/>
<dbReference type="SMART" id="SM01390">
    <property type="entry name" value="Ribosomal_S4"/>
    <property type="match status" value="1"/>
</dbReference>
<dbReference type="EMBL" id="OC854848">
    <property type="protein sequence ID" value="CAD7620546.1"/>
    <property type="molecule type" value="Genomic_DNA"/>
</dbReference>
<dbReference type="SUPFAM" id="SSF55174">
    <property type="entry name" value="Alpha-L RNA-binding motif"/>
    <property type="match status" value="1"/>
</dbReference>
<dbReference type="Proteomes" id="UP000759131">
    <property type="component" value="Unassembled WGS sequence"/>
</dbReference>
<dbReference type="GO" id="GO:0032040">
    <property type="term" value="C:small-subunit processome"/>
    <property type="evidence" value="ECO:0007669"/>
    <property type="project" value="TreeGrafter"/>
</dbReference>
<evidence type="ECO:0000256" key="5">
    <source>
        <dbReference type="ARBA" id="ARBA00023242"/>
    </source>
</evidence>
<comment type="similarity">
    <text evidence="2">Belongs to the universal ribosomal protein uS4 family.</text>
</comment>
<dbReference type="Pfam" id="PF01479">
    <property type="entry name" value="S4"/>
    <property type="match status" value="1"/>
</dbReference>
<reference evidence="8" key="1">
    <citation type="submission" date="2020-11" db="EMBL/GenBank/DDBJ databases">
        <authorList>
            <person name="Tran Van P."/>
        </authorList>
    </citation>
    <scope>NUCLEOTIDE SEQUENCE</scope>
</reference>
<dbReference type="GO" id="GO:0019843">
    <property type="term" value="F:rRNA binding"/>
    <property type="evidence" value="ECO:0007669"/>
    <property type="project" value="InterPro"/>
</dbReference>
<dbReference type="Gene3D" id="3.10.290.10">
    <property type="entry name" value="RNA-binding S4 domain"/>
    <property type="match status" value="1"/>
</dbReference>
<dbReference type="GO" id="GO:0006364">
    <property type="term" value="P:rRNA processing"/>
    <property type="evidence" value="ECO:0007669"/>
    <property type="project" value="TreeGrafter"/>
</dbReference>
<feature type="non-terminal residue" evidence="8">
    <location>
        <position position="154"/>
    </location>
</feature>
<dbReference type="AlphaFoldDB" id="A0A7R9KDA2"/>
<evidence type="ECO:0000256" key="4">
    <source>
        <dbReference type="ARBA" id="ARBA00022884"/>
    </source>
</evidence>
<dbReference type="GO" id="GO:0030515">
    <property type="term" value="F:snoRNA binding"/>
    <property type="evidence" value="ECO:0007669"/>
    <property type="project" value="TreeGrafter"/>
</dbReference>